<proteinExistence type="predicted"/>
<evidence type="ECO:0000313" key="2">
    <source>
        <dbReference type="EMBL" id="RRT47969.1"/>
    </source>
</evidence>
<sequence length="211" mass="23251">MGRIRASGIRSRPELRHLFPTRAPPCQPPTSRAGPEGSLHPIVLHLYTETTAGELAHTGQNQPYPLSRHGGTDRAYWASTKIFHQHFGARRARKNARLVTRVRSSSEPNHPQPAEEVTTVGPTLNHFWRMMTDPGFPSPASNPAPFVVTAEAFLGLTNQVQALADMVQTIVPYLPQLIQSTTQQSAPPTVFSQMESPVAPNRETQLEAELP</sequence>
<organism evidence="2 3">
    <name type="scientific">Ensete ventricosum</name>
    <name type="common">Abyssinian banana</name>
    <name type="synonym">Musa ensete</name>
    <dbReference type="NCBI Taxonomy" id="4639"/>
    <lineage>
        <taxon>Eukaryota</taxon>
        <taxon>Viridiplantae</taxon>
        <taxon>Streptophyta</taxon>
        <taxon>Embryophyta</taxon>
        <taxon>Tracheophyta</taxon>
        <taxon>Spermatophyta</taxon>
        <taxon>Magnoliopsida</taxon>
        <taxon>Liliopsida</taxon>
        <taxon>Zingiberales</taxon>
        <taxon>Musaceae</taxon>
        <taxon>Ensete</taxon>
    </lineage>
</organism>
<reference evidence="2 3" key="1">
    <citation type="journal article" date="2014" name="Agronomy (Basel)">
        <title>A Draft Genome Sequence for Ensete ventricosum, the Drought-Tolerant Tree Against Hunger.</title>
        <authorList>
            <person name="Harrison J."/>
            <person name="Moore K.A."/>
            <person name="Paszkiewicz K."/>
            <person name="Jones T."/>
            <person name="Grant M."/>
            <person name="Ambacheew D."/>
            <person name="Muzemil S."/>
            <person name="Studholme D.J."/>
        </authorList>
    </citation>
    <scope>NUCLEOTIDE SEQUENCE [LARGE SCALE GENOMIC DNA]</scope>
</reference>
<accession>A0A426Y8A9</accession>
<feature type="region of interest" description="Disordered" evidence="1">
    <location>
        <begin position="1"/>
        <end position="38"/>
    </location>
</feature>
<evidence type="ECO:0000313" key="3">
    <source>
        <dbReference type="Proteomes" id="UP000287651"/>
    </source>
</evidence>
<comment type="caution">
    <text evidence="2">The sequence shown here is derived from an EMBL/GenBank/DDBJ whole genome shotgun (WGS) entry which is preliminary data.</text>
</comment>
<name>A0A426Y8A9_ENSVE</name>
<dbReference type="Proteomes" id="UP000287651">
    <property type="component" value="Unassembled WGS sequence"/>
</dbReference>
<protein>
    <submittedName>
        <fullName evidence="2">Uncharacterized protein</fullName>
    </submittedName>
</protein>
<feature type="region of interest" description="Disordered" evidence="1">
    <location>
        <begin position="188"/>
        <end position="211"/>
    </location>
</feature>
<dbReference type="EMBL" id="AMZH03014243">
    <property type="protein sequence ID" value="RRT47969.1"/>
    <property type="molecule type" value="Genomic_DNA"/>
</dbReference>
<evidence type="ECO:0000256" key="1">
    <source>
        <dbReference type="SAM" id="MobiDB-lite"/>
    </source>
</evidence>
<dbReference type="AlphaFoldDB" id="A0A426Y8A9"/>
<gene>
    <name evidence="2" type="ORF">B296_00006594</name>
</gene>